<accession>A0A478FUC3</accession>
<comment type="caution">
    <text evidence="1">The sequence shown here is derived from an EMBL/GenBank/DDBJ whole genome shotgun (WGS) entry which is preliminary data.</text>
</comment>
<gene>
    <name evidence="1" type="ORF">MHSWG343_06380</name>
</gene>
<organism evidence="1 2">
    <name type="scientific">Candidatus Mycoplasma haematohominis</name>
    <dbReference type="NCBI Taxonomy" id="1494318"/>
    <lineage>
        <taxon>Bacteria</taxon>
        <taxon>Bacillati</taxon>
        <taxon>Mycoplasmatota</taxon>
        <taxon>Mollicutes</taxon>
        <taxon>Mycoplasmataceae</taxon>
        <taxon>Mycoplasma</taxon>
    </lineage>
</organism>
<evidence type="ECO:0000313" key="1">
    <source>
        <dbReference type="EMBL" id="GCE63640.1"/>
    </source>
</evidence>
<proteinExistence type="predicted"/>
<dbReference type="Proteomes" id="UP000324831">
    <property type="component" value="Unassembled WGS sequence"/>
</dbReference>
<dbReference type="AlphaFoldDB" id="A0A478FUC3"/>
<sequence length="249" mass="29470">MLVDWMIDKEEANGKRFVKPDHNAWLVPDFIAACKNFENEFGLSLWEALLEYVSYHNPYCAYLGRSYEGEVELYPLLEYNHELRRATLKKIFFISKQVKTIFTHDYLEEGSKNPNATPFFNLLNKNIAEKYEEYPELEFMVVHNNIEPSYAKEILMRISFYRRSVKRLFVLENEAVGIDYNSSNIVAIDFDLSFLKECRFLDAKRYSNFEELLPKNLIMTVSCKLDFVLPEIPKQLRRQQLLDLSDVNN</sequence>
<name>A0A478FUC3_9MOLU</name>
<dbReference type="EMBL" id="BIMN01000003">
    <property type="protein sequence ID" value="GCE63640.1"/>
    <property type="molecule type" value="Genomic_DNA"/>
</dbReference>
<reference evidence="1 2" key="1">
    <citation type="submission" date="2019-01" db="EMBL/GenBank/DDBJ databases">
        <title>Draft genome sequences of Candidatus Mycoplasma haemohominis SWG34-3 identified from a patient with pyrexia, anemia and liver dysfunction.</title>
        <authorList>
            <person name="Sekizuka T."/>
            <person name="Hattori N."/>
            <person name="Katano H."/>
            <person name="Takuma T."/>
            <person name="Ito T."/>
            <person name="Arai N."/>
            <person name="Yanai R."/>
            <person name="Ishii S."/>
            <person name="Miura Y."/>
            <person name="Tokunaga T."/>
            <person name="Watanabe H."/>
            <person name="Nomura N."/>
            <person name="Eguchi J."/>
            <person name="Arai T."/>
            <person name="Hasegawa H."/>
            <person name="Nakamaki T."/>
            <person name="Wakita T."/>
            <person name="Niki Y."/>
            <person name="Kuroda M."/>
        </authorList>
    </citation>
    <scope>NUCLEOTIDE SEQUENCE [LARGE SCALE GENOMIC DNA]</scope>
    <source>
        <strain evidence="1">SWG34-3</strain>
    </source>
</reference>
<evidence type="ECO:0000313" key="2">
    <source>
        <dbReference type="Proteomes" id="UP000324831"/>
    </source>
</evidence>
<protein>
    <submittedName>
        <fullName evidence="1">Uncharacterized protein</fullName>
    </submittedName>
</protein>